<proteinExistence type="inferred from homology"/>
<keyword evidence="10" id="KW-0472">Membrane</keyword>
<dbReference type="InterPro" id="IPR008927">
    <property type="entry name" value="6-PGluconate_DH-like_C_sf"/>
</dbReference>
<dbReference type="EMBL" id="BBYR01000033">
    <property type="protein sequence ID" value="GAP36262.1"/>
    <property type="molecule type" value="Genomic_DNA"/>
</dbReference>
<dbReference type="UniPathway" id="UPA00028">
    <property type="reaction ID" value="UER00004"/>
</dbReference>
<dbReference type="SUPFAM" id="SSF51735">
    <property type="entry name" value="NAD(P)-binding Rossmann-fold domains"/>
    <property type="match status" value="1"/>
</dbReference>
<dbReference type="STRING" id="1547922.ISF6_2102"/>
<sequence>MSAPGRPGPAAAPPGLVLVMGAGSVGTYVGGCLAAAGVAVRFVGRARMGQALAAQGLVLTDLDGARRAVPAAALHWSADLPQALAGTAAGAAGPALVLLTVKSAGTVVAAQALGAALPAGTLVVSLQNGIGNAARAAGAAPALAWRPGLVPYNIAELGPGRLHRGTAGELAAEDDPRLRPWVPVFAAAGVPLRLVADLQPLQWGKLLLNLNNPVNALSGLPLRAQLLDAGYRRCFAALVEEALQVMAAAGIVPARVTPVPPRWLPPLLRMPTPLFRRLAARMLRIDAQARSSMADDLALGRPTEVDALSGEIVRLAAAHGGRAPRNAAMLSLLDPARPAPAPLPAQALWAAMQRG</sequence>
<gene>
    <name evidence="13" type="ORF">ISF6_2102</name>
</gene>
<name>A0A0K8P0S9_PISS1</name>
<evidence type="ECO:0000259" key="11">
    <source>
        <dbReference type="Pfam" id="PF02558"/>
    </source>
</evidence>
<reference evidence="14" key="1">
    <citation type="submission" date="2015-07" db="EMBL/GenBank/DDBJ databases">
        <title>Discovery of a poly(ethylene terephthalate assimilation.</title>
        <authorList>
            <person name="Yoshida S."/>
            <person name="Hiraga K."/>
            <person name="Takehana T."/>
            <person name="Taniguchi I."/>
            <person name="Yamaji H."/>
            <person name="Maeda Y."/>
            <person name="Toyohara K."/>
            <person name="Miyamoto K."/>
            <person name="Kimura Y."/>
            <person name="Oda K."/>
        </authorList>
    </citation>
    <scope>NUCLEOTIDE SEQUENCE [LARGE SCALE GENOMIC DNA]</scope>
    <source>
        <strain evidence="14">NBRC 110686 / TISTR 2288 / 201-F6</strain>
    </source>
</reference>
<protein>
    <recommendedName>
        <fullName evidence="4">2-dehydropantoate 2-reductase</fullName>
        <ecNumber evidence="3">1.1.1.169</ecNumber>
    </recommendedName>
    <alternativeName>
        <fullName evidence="8">Ketopantoate reductase</fullName>
    </alternativeName>
</protein>
<evidence type="ECO:0000313" key="13">
    <source>
        <dbReference type="EMBL" id="GAP36262.1"/>
    </source>
</evidence>
<dbReference type="NCBIfam" id="NF006083">
    <property type="entry name" value="PRK08229.1"/>
    <property type="match status" value="1"/>
</dbReference>
<feature type="domain" description="Ketopantoate reductase N-terminal" evidence="11">
    <location>
        <begin position="17"/>
        <end position="170"/>
    </location>
</feature>
<dbReference type="Pfam" id="PF02558">
    <property type="entry name" value="ApbA"/>
    <property type="match status" value="1"/>
</dbReference>
<dbReference type="Pfam" id="PF08546">
    <property type="entry name" value="ApbA_C"/>
    <property type="match status" value="1"/>
</dbReference>
<dbReference type="GO" id="GO:0015940">
    <property type="term" value="P:pantothenate biosynthetic process"/>
    <property type="evidence" value="ECO:0007669"/>
    <property type="project" value="UniProtKB-UniPathway"/>
</dbReference>
<dbReference type="InterPro" id="IPR003710">
    <property type="entry name" value="ApbA"/>
</dbReference>
<dbReference type="SUPFAM" id="SSF48179">
    <property type="entry name" value="6-phosphogluconate dehydrogenase C-terminal domain-like"/>
    <property type="match status" value="1"/>
</dbReference>
<evidence type="ECO:0000256" key="1">
    <source>
        <dbReference type="ARBA" id="ARBA00004994"/>
    </source>
</evidence>
<dbReference type="AlphaFoldDB" id="A0A0K8P0S9"/>
<feature type="domain" description="Ketopantoate reductase C-terminal" evidence="12">
    <location>
        <begin position="197"/>
        <end position="334"/>
    </location>
</feature>
<evidence type="ECO:0000256" key="2">
    <source>
        <dbReference type="ARBA" id="ARBA00007870"/>
    </source>
</evidence>
<evidence type="ECO:0000256" key="8">
    <source>
        <dbReference type="ARBA" id="ARBA00032024"/>
    </source>
</evidence>
<accession>A0A0K8P0S9</accession>
<dbReference type="InterPro" id="IPR013332">
    <property type="entry name" value="KPR_N"/>
</dbReference>
<dbReference type="PANTHER" id="PTHR43765:SF2">
    <property type="entry name" value="2-DEHYDROPANTOATE 2-REDUCTASE"/>
    <property type="match status" value="1"/>
</dbReference>
<dbReference type="InterPro" id="IPR013328">
    <property type="entry name" value="6PGD_dom2"/>
</dbReference>
<reference evidence="13 14" key="2">
    <citation type="journal article" date="2016" name="Science">
        <title>A bacterium that degrades and assimilates poly(ethylene terephthalate).</title>
        <authorList>
            <person name="Yoshida S."/>
            <person name="Hiraga K."/>
            <person name="Takehana T."/>
            <person name="Taniguchi I."/>
            <person name="Yamaji H."/>
            <person name="Maeda Y."/>
            <person name="Toyohara K."/>
            <person name="Miyamoto K."/>
            <person name="Kimura Y."/>
            <person name="Oda K."/>
        </authorList>
    </citation>
    <scope>NUCLEOTIDE SEQUENCE [LARGE SCALE GENOMIC DNA]</scope>
    <source>
        <strain evidence="14">NBRC 110686 / TISTR 2288 / 201-F6</strain>
    </source>
</reference>
<keyword evidence="7 13" id="KW-0560">Oxidoreductase</keyword>
<evidence type="ECO:0000256" key="3">
    <source>
        <dbReference type="ARBA" id="ARBA00013014"/>
    </source>
</evidence>
<dbReference type="Gene3D" id="3.40.50.720">
    <property type="entry name" value="NAD(P)-binding Rossmann-like Domain"/>
    <property type="match status" value="1"/>
</dbReference>
<dbReference type="InterPro" id="IPR036291">
    <property type="entry name" value="NAD(P)-bd_dom_sf"/>
</dbReference>
<comment type="similarity">
    <text evidence="2">Belongs to the ketopantoate reductase family.</text>
</comment>
<evidence type="ECO:0000256" key="4">
    <source>
        <dbReference type="ARBA" id="ARBA00019465"/>
    </source>
</evidence>
<dbReference type="EC" id="1.1.1.169" evidence="3"/>
<keyword evidence="10" id="KW-1133">Transmembrane helix</keyword>
<keyword evidence="14" id="KW-1185">Reference proteome</keyword>
<evidence type="ECO:0000256" key="9">
    <source>
        <dbReference type="ARBA" id="ARBA00048793"/>
    </source>
</evidence>
<keyword evidence="10" id="KW-0812">Transmembrane</keyword>
<evidence type="ECO:0000256" key="5">
    <source>
        <dbReference type="ARBA" id="ARBA00022655"/>
    </source>
</evidence>
<evidence type="ECO:0000259" key="12">
    <source>
        <dbReference type="Pfam" id="PF08546"/>
    </source>
</evidence>
<comment type="caution">
    <text evidence="13">The sequence shown here is derived from an EMBL/GenBank/DDBJ whole genome shotgun (WGS) entry which is preliminary data.</text>
</comment>
<feature type="transmembrane region" description="Helical" evidence="10">
    <location>
        <begin position="16"/>
        <end position="40"/>
    </location>
</feature>
<evidence type="ECO:0000256" key="10">
    <source>
        <dbReference type="SAM" id="Phobius"/>
    </source>
</evidence>
<evidence type="ECO:0000313" key="14">
    <source>
        <dbReference type="Proteomes" id="UP000037660"/>
    </source>
</evidence>
<evidence type="ECO:0000256" key="7">
    <source>
        <dbReference type="ARBA" id="ARBA00023002"/>
    </source>
</evidence>
<comment type="pathway">
    <text evidence="1">Cofactor biosynthesis; (R)-pantothenate biosynthesis; (R)-pantoate from 3-methyl-2-oxobutanoate: step 2/2.</text>
</comment>
<dbReference type="PANTHER" id="PTHR43765">
    <property type="entry name" value="2-DEHYDROPANTOATE 2-REDUCTASE-RELATED"/>
    <property type="match status" value="1"/>
</dbReference>
<keyword evidence="5" id="KW-0566">Pantothenate biosynthesis</keyword>
<evidence type="ECO:0000256" key="6">
    <source>
        <dbReference type="ARBA" id="ARBA00022857"/>
    </source>
</evidence>
<keyword evidence="6" id="KW-0521">NADP</keyword>
<comment type="catalytic activity">
    <reaction evidence="9">
        <text>(R)-pantoate + NADP(+) = 2-dehydropantoate + NADPH + H(+)</text>
        <dbReference type="Rhea" id="RHEA:16233"/>
        <dbReference type="ChEBI" id="CHEBI:11561"/>
        <dbReference type="ChEBI" id="CHEBI:15378"/>
        <dbReference type="ChEBI" id="CHEBI:15980"/>
        <dbReference type="ChEBI" id="CHEBI:57783"/>
        <dbReference type="ChEBI" id="CHEBI:58349"/>
        <dbReference type="EC" id="1.1.1.169"/>
    </reaction>
</comment>
<dbReference type="Proteomes" id="UP000037660">
    <property type="component" value="Unassembled WGS sequence"/>
</dbReference>
<dbReference type="GO" id="GO:0050661">
    <property type="term" value="F:NADP binding"/>
    <property type="evidence" value="ECO:0007669"/>
    <property type="project" value="TreeGrafter"/>
</dbReference>
<organism evidence="13 14">
    <name type="scientific">Piscinibacter sakaiensis</name>
    <name type="common">Ideonella sakaiensis</name>
    <dbReference type="NCBI Taxonomy" id="1547922"/>
    <lineage>
        <taxon>Bacteria</taxon>
        <taxon>Pseudomonadati</taxon>
        <taxon>Pseudomonadota</taxon>
        <taxon>Betaproteobacteria</taxon>
        <taxon>Burkholderiales</taxon>
        <taxon>Sphaerotilaceae</taxon>
        <taxon>Piscinibacter</taxon>
    </lineage>
</organism>
<dbReference type="NCBIfam" id="TIGR00745">
    <property type="entry name" value="apbA_panE"/>
    <property type="match status" value="1"/>
</dbReference>
<dbReference type="GO" id="GO:0005737">
    <property type="term" value="C:cytoplasm"/>
    <property type="evidence" value="ECO:0007669"/>
    <property type="project" value="TreeGrafter"/>
</dbReference>
<dbReference type="InterPro" id="IPR050838">
    <property type="entry name" value="Ketopantoate_reductase"/>
</dbReference>
<dbReference type="InterPro" id="IPR013752">
    <property type="entry name" value="KPA_reductase"/>
</dbReference>
<dbReference type="GO" id="GO:0008677">
    <property type="term" value="F:2-dehydropantoate 2-reductase activity"/>
    <property type="evidence" value="ECO:0007669"/>
    <property type="project" value="UniProtKB-EC"/>
</dbReference>
<dbReference type="Gene3D" id="1.10.1040.10">
    <property type="entry name" value="N-(1-d-carboxylethyl)-l-norvaline Dehydrogenase, domain 2"/>
    <property type="match status" value="1"/>
</dbReference>